<dbReference type="SUPFAM" id="SSF48264">
    <property type="entry name" value="Cytochrome P450"/>
    <property type="match status" value="1"/>
</dbReference>
<name>A0ABV7NMW7_9PSEU</name>
<proteinExistence type="inferred from homology"/>
<dbReference type="PRINTS" id="PR00359">
    <property type="entry name" value="BP450"/>
</dbReference>
<dbReference type="PANTHER" id="PTHR46696">
    <property type="entry name" value="P450, PUTATIVE (EUROFUNG)-RELATED"/>
    <property type="match status" value="1"/>
</dbReference>
<sequence length="396" mass="42947">MISSPEIVDLTDVAEDLYRDPYAVLAGLRARGPAHFVRLPNGSEVWLIVGYDEALAALGDPTLIKNWLRATGRIGPGAIGANMISSDPPDHTRLRRLVSREFTARRVAALAPRVEAIAVELLDRMESGDGPQDLIAGFAFPLPVSVISELLGVPFLDRAEFSGLCGRIMASAGDATSTEKDIEEINHYFDGLIERKRADPGDDLLSALIRVTDEDADRLSHAELRATTFLLLVAGHVTSTNLIANGVLALLDHPDQLAALRAGWGLLPRAVEEILRYDGPQPFSTRRFTTTPYRVGDSVLPPGETVMIALAAAGHDPARFLRPADFDIRRTTPGHLAFGHGIHYCLGAPLARVQVSTALRVLLTRFPALRLAGGADRSWRRTLISRGVAELPVLLH</sequence>
<dbReference type="PANTHER" id="PTHR46696:SF1">
    <property type="entry name" value="CYTOCHROME P450 YJIB-RELATED"/>
    <property type="match status" value="1"/>
</dbReference>
<evidence type="ECO:0000313" key="4">
    <source>
        <dbReference type="Proteomes" id="UP001595645"/>
    </source>
</evidence>
<comment type="similarity">
    <text evidence="1 2">Belongs to the cytochrome P450 family.</text>
</comment>
<dbReference type="PROSITE" id="PS00086">
    <property type="entry name" value="CYTOCHROME_P450"/>
    <property type="match status" value="1"/>
</dbReference>
<dbReference type="Proteomes" id="UP001595645">
    <property type="component" value="Unassembled WGS sequence"/>
</dbReference>
<dbReference type="Pfam" id="PF00067">
    <property type="entry name" value="p450"/>
    <property type="match status" value="2"/>
</dbReference>
<keyword evidence="2" id="KW-0349">Heme</keyword>
<organism evidence="3 4">
    <name type="scientific">Amycolatopsis speibonae</name>
    <dbReference type="NCBI Taxonomy" id="1450224"/>
    <lineage>
        <taxon>Bacteria</taxon>
        <taxon>Bacillati</taxon>
        <taxon>Actinomycetota</taxon>
        <taxon>Actinomycetes</taxon>
        <taxon>Pseudonocardiales</taxon>
        <taxon>Pseudonocardiaceae</taxon>
        <taxon>Amycolatopsis</taxon>
    </lineage>
</organism>
<keyword evidence="2" id="KW-0503">Monooxygenase</keyword>
<keyword evidence="2" id="KW-0479">Metal-binding</keyword>
<comment type="caution">
    <text evidence="3">The sequence shown here is derived from an EMBL/GenBank/DDBJ whole genome shotgun (WGS) entry which is preliminary data.</text>
</comment>
<dbReference type="InterPro" id="IPR001128">
    <property type="entry name" value="Cyt_P450"/>
</dbReference>
<reference evidence="4" key="1">
    <citation type="journal article" date="2019" name="Int. J. Syst. Evol. Microbiol.">
        <title>The Global Catalogue of Microorganisms (GCM) 10K type strain sequencing project: providing services to taxonomists for standard genome sequencing and annotation.</title>
        <authorList>
            <consortium name="The Broad Institute Genomics Platform"/>
            <consortium name="The Broad Institute Genome Sequencing Center for Infectious Disease"/>
            <person name="Wu L."/>
            <person name="Ma J."/>
        </authorList>
    </citation>
    <scope>NUCLEOTIDE SEQUENCE [LARGE SCALE GENOMIC DNA]</scope>
    <source>
        <strain evidence="4">CGMCC 4.7676</strain>
    </source>
</reference>
<dbReference type="InterPro" id="IPR002397">
    <property type="entry name" value="Cyt_P450_B"/>
</dbReference>
<evidence type="ECO:0000256" key="2">
    <source>
        <dbReference type="RuleBase" id="RU000461"/>
    </source>
</evidence>
<gene>
    <name evidence="3" type="ORF">ACFOSH_01720</name>
</gene>
<keyword evidence="2" id="KW-0408">Iron</keyword>
<accession>A0ABV7NMW7</accession>
<evidence type="ECO:0000313" key="3">
    <source>
        <dbReference type="EMBL" id="MFC3448136.1"/>
    </source>
</evidence>
<protein>
    <submittedName>
        <fullName evidence="3">Cytochrome P450</fullName>
    </submittedName>
</protein>
<dbReference type="CDD" id="cd11029">
    <property type="entry name" value="CYP107-like"/>
    <property type="match status" value="1"/>
</dbReference>
<evidence type="ECO:0000256" key="1">
    <source>
        <dbReference type="ARBA" id="ARBA00010617"/>
    </source>
</evidence>
<keyword evidence="4" id="KW-1185">Reference proteome</keyword>
<dbReference type="Gene3D" id="1.10.630.10">
    <property type="entry name" value="Cytochrome P450"/>
    <property type="match status" value="1"/>
</dbReference>
<dbReference type="InterPro" id="IPR017972">
    <property type="entry name" value="Cyt_P450_CS"/>
</dbReference>
<keyword evidence="2" id="KW-0560">Oxidoreductase</keyword>
<dbReference type="RefSeq" id="WP_378236793.1">
    <property type="nucleotide sequence ID" value="NZ_JBHRWK010000004.1"/>
</dbReference>
<dbReference type="InterPro" id="IPR036396">
    <property type="entry name" value="Cyt_P450_sf"/>
</dbReference>
<dbReference type="EMBL" id="JBHRWK010000004">
    <property type="protein sequence ID" value="MFC3448136.1"/>
    <property type="molecule type" value="Genomic_DNA"/>
</dbReference>